<proteinExistence type="inferred from homology"/>
<evidence type="ECO:0000256" key="2">
    <source>
        <dbReference type="SAM" id="MobiDB-lite"/>
    </source>
</evidence>
<name>A0ABQ2KKE9_9MICO</name>
<comment type="similarity">
    <text evidence="1">Belongs to the Rv1128c/1148c/1588c/1702c/1945/3466 family.</text>
</comment>
<gene>
    <name evidence="4" type="ORF">GCM10010968_16690</name>
</gene>
<protein>
    <recommendedName>
        <fullName evidence="3">HNH nuclease domain-containing protein</fullName>
    </recommendedName>
</protein>
<feature type="region of interest" description="Disordered" evidence="2">
    <location>
        <begin position="181"/>
        <end position="205"/>
    </location>
</feature>
<dbReference type="Gene3D" id="1.10.30.50">
    <property type="match status" value="1"/>
</dbReference>
<evidence type="ECO:0000313" key="5">
    <source>
        <dbReference type="Proteomes" id="UP000626982"/>
    </source>
</evidence>
<dbReference type="Pfam" id="PF02720">
    <property type="entry name" value="DUF222"/>
    <property type="match status" value="1"/>
</dbReference>
<dbReference type="EMBL" id="BMLM01000001">
    <property type="protein sequence ID" value="GGN84651.1"/>
    <property type="molecule type" value="Genomic_DNA"/>
</dbReference>
<evidence type="ECO:0000256" key="1">
    <source>
        <dbReference type="ARBA" id="ARBA00023450"/>
    </source>
</evidence>
<dbReference type="InterPro" id="IPR002711">
    <property type="entry name" value="HNH"/>
</dbReference>
<reference evidence="5" key="1">
    <citation type="journal article" date="2019" name="Int. J. Syst. Evol. Microbiol.">
        <title>The Global Catalogue of Microorganisms (GCM) 10K type strain sequencing project: providing services to taxonomists for standard genome sequencing and annotation.</title>
        <authorList>
            <consortium name="The Broad Institute Genomics Platform"/>
            <consortium name="The Broad Institute Genome Sequencing Center for Infectious Disease"/>
            <person name="Wu L."/>
            <person name="Ma J."/>
        </authorList>
    </citation>
    <scope>NUCLEOTIDE SEQUENCE [LARGE SCALE GENOMIC DNA]</scope>
    <source>
        <strain evidence="5">CGMCC 1.6960</strain>
    </source>
</reference>
<keyword evidence="5" id="KW-1185">Reference proteome</keyword>
<accession>A0ABQ2KKE9</accession>
<comment type="caution">
    <text evidence="4">The sequence shown here is derived from an EMBL/GenBank/DDBJ whole genome shotgun (WGS) entry which is preliminary data.</text>
</comment>
<dbReference type="InterPro" id="IPR003615">
    <property type="entry name" value="HNH_nuc"/>
</dbReference>
<feature type="region of interest" description="Disordered" evidence="2">
    <location>
        <begin position="270"/>
        <end position="290"/>
    </location>
</feature>
<dbReference type="SMART" id="SM00507">
    <property type="entry name" value="HNHc"/>
    <property type="match status" value="1"/>
</dbReference>
<dbReference type="InterPro" id="IPR003870">
    <property type="entry name" value="DUF222"/>
</dbReference>
<dbReference type="CDD" id="cd00085">
    <property type="entry name" value="HNHc"/>
    <property type="match status" value="1"/>
</dbReference>
<organism evidence="4 5">
    <name type="scientific">Agrococcus terreus</name>
    <dbReference type="NCBI Taxonomy" id="574649"/>
    <lineage>
        <taxon>Bacteria</taxon>
        <taxon>Bacillati</taxon>
        <taxon>Actinomycetota</taxon>
        <taxon>Actinomycetes</taxon>
        <taxon>Micrococcales</taxon>
        <taxon>Microbacteriaceae</taxon>
        <taxon>Agrococcus</taxon>
    </lineage>
</organism>
<dbReference type="Proteomes" id="UP000626982">
    <property type="component" value="Unassembled WGS sequence"/>
</dbReference>
<sequence>MVETAVREAAGAAMPQDAAARIRSVAEGIRAEVSEGLDAFSALPDAERWAVVAAIGELTRAADAAAVGVAGLLASTPPRTAGTSLPRSIGYRSTAEALRHELGVTARHARDLEAVAAATRPAVALSGAEVPARFPVVGAALAGALVSLAQARTIVAVLEQGDDRIAPDARAVAERHLVDAATGIGPDGSDLDDAPAQDAGPTPPEELGVQARAWLAALDPDGLEPRDDAQRAERSFRLGRRADGMAIGRLVCTPEQGAALQAVLDAHTAPRTPSFADAQDDAEEADDRTRPQAQCDALLGIVEAHARSGDAPRIGGAAPTLVVTVPAEQLERAAAGDPAAWARIEGTGDVVPAALAARILCDGHVPAAAIDPDGHVLELGRASRLFTAAQRRAIALRDGGCRGPGCSAPPGWCEAHHVQSWQTGGATDVDNGLLLCSRCHHDVHRGRLRVSRQATERGTGRGRGWRWRVHRSLALPPRRHLQRERAAA</sequence>
<evidence type="ECO:0000313" key="4">
    <source>
        <dbReference type="EMBL" id="GGN84651.1"/>
    </source>
</evidence>
<evidence type="ECO:0000259" key="3">
    <source>
        <dbReference type="SMART" id="SM00507"/>
    </source>
</evidence>
<dbReference type="Pfam" id="PF01844">
    <property type="entry name" value="HNH"/>
    <property type="match status" value="1"/>
</dbReference>
<feature type="domain" description="HNH nuclease" evidence="3">
    <location>
        <begin position="389"/>
        <end position="441"/>
    </location>
</feature>